<evidence type="ECO:0000313" key="2">
    <source>
        <dbReference type="EMBL" id="PWN86855.1"/>
    </source>
</evidence>
<protein>
    <submittedName>
        <fullName evidence="2">Uncharacterized protein</fullName>
    </submittedName>
</protein>
<evidence type="ECO:0000256" key="1">
    <source>
        <dbReference type="SAM" id="MobiDB-lite"/>
    </source>
</evidence>
<dbReference type="EMBL" id="KZ819642">
    <property type="protein sequence ID" value="PWN86855.1"/>
    <property type="molecule type" value="Genomic_DNA"/>
</dbReference>
<keyword evidence="3" id="KW-1185">Reference proteome</keyword>
<proteinExistence type="predicted"/>
<name>A0A316YGJ2_9BASI</name>
<sequence length="163" mass="17638">MTTRLARQCSGMDEDAGLATAERLRTPQRLRLSSGKCEGCCLESTASEPLSVLFHRCPCGMPWGIPGGSVAMSTAGVDNVTDTRERRRWRERHAQGSRLRHSLQKSHGEVRKQITEGEIVARGVLDGQASRGSPSLPTSSRPVPFATRREGHDSVEADGTGLA</sequence>
<feature type="compositionally biased region" description="Polar residues" evidence="1">
    <location>
        <begin position="130"/>
        <end position="141"/>
    </location>
</feature>
<gene>
    <name evidence="2" type="ORF">FA10DRAFT_201384</name>
</gene>
<accession>A0A316YGJ2</accession>
<evidence type="ECO:0000313" key="3">
    <source>
        <dbReference type="Proteomes" id="UP000245768"/>
    </source>
</evidence>
<dbReference type="InParanoid" id="A0A316YGJ2"/>
<feature type="region of interest" description="Disordered" evidence="1">
    <location>
        <begin position="78"/>
        <end position="109"/>
    </location>
</feature>
<feature type="region of interest" description="Disordered" evidence="1">
    <location>
        <begin position="126"/>
        <end position="163"/>
    </location>
</feature>
<dbReference type="RefSeq" id="XP_025374053.1">
    <property type="nucleotide sequence ID" value="XM_025518446.1"/>
</dbReference>
<organism evidence="2 3">
    <name type="scientific">Acaromyces ingoldii</name>
    <dbReference type="NCBI Taxonomy" id="215250"/>
    <lineage>
        <taxon>Eukaryota</taxon>
        <taxon>Fungi</taxon>
        <taxon>Dikarya</taxon>
        <taxon>Basidiomycota</taxon>
        <taxon>Ustilaginomycotina</taxon>
        <taxon>Exobasidiomycetes</taxon>
        <taxon>Exobasidiales</taxon>
        <taxon>Cryptobasidiaceae</taxon>
        <taxon>Acaromyces</taxon>
    </lineage>
</organism>
<dbReference type="AlphaFoldDB" id="A0A316YGJ2"/>
<reference evidence="2 3" key="1">
    <citation type="journal article" date="2018" name="Mol. Biol. Evol.">
        <title>Broad Genomic Sampling Reveals a Smut Pathogenic Ancestry of the Fungal Clade Ustilaginomycotina.</title>
        <authorList>
            <person name="Kijpornyongpan T."/>
            <person name="Mondo S.J."/>
            <person name="Barry K."/>
            <person name="Sandor L."/>
            <person name="Lee J."/>
            <person name="Lipzen A."/>
            <person name="Pangilinan J."/>
            <person name="LaButti K."/>
            <person name="Hainaut M."/>
            <person name="Henrissat B."/>
            <person name="Grigoriev I.V."/>
            <person name="Spatafora J.W."/>
            <person name="Aime M.C."/>
        </authorList>
    </citation>
    <scope>NUCLEOTIDE SEQUENCE [LARGE SCALE GENOMIC DNA]</scope>
    <source>
        <strain evidence="2 3">MCA 4198</strain>
    </source>
</reference>
<dbReference type="GeneID" id="37040362"/>
<dbReference type="Proteomes" id="UP000245768">
    <property type="component" value="Unassembled WGS sequence"/>
</dbReference>